<dbReference type="GO" id="GO:0003677">
    <property type="term" value="F:DNA binding"/>
    <property type="evidence" value="ECO:0007669"/>
    <property type="project" value="UniProtKB-KW"/>
</dbReference>
<dbReference type="AlphaFoldDB" id="A0A9X3EEG5"/>
<organism evidence="6 7">
    <name type="scientific">Parathalassolituus penaei</name>
    <dbReference type="NCBI Taxonomy" id="2997323"/>
    <lineage>
        <taxon>Bacteria</taxon>
        <taxon>Pseudomonadati</taxon>
        <taxon>Pseudomonadota</taxon>
        <taxon>Gammaproteobacteria</taxon>
        <taxon>Oceanospirillales</taxon>
        <taxon>Oceanospirillaceae</taxon>
        <taxon>Parathalassolituus</taxon>
    </lineage>
</organism>
<dbReference type="Gene3D" id="3.40.50.10490">
    <property type="entry name" value="Glucose-6-phosphate isomerase like protein, domain 1"/>
    <property type="match status" value="1"/>
</dbReference>
<evidence type="ECO:0000259" key="5">
    <source>
        <dbReference type="PROSITE" id="PS51464"/>
    </source>
</evidence>
<reference evidence="6" key="1">
    <citation type="submission" date="2022-11" db="EMBL/GenBank/DDBJ databases">
        <title>Parathalassolutuus dongxingensis gen. nov., sp. nov., a novel member of family Oceanospirillaceae isolated from a coastal shrimp pond in Guangxi, China.</title>
        <authorList>
            <person name="Chen H."/>
        </authorList>
    </citation>
    <scope>NUCLEOTIDE SEQUENCE</scope>
    <source>
        <strain evidence="6">G-43</strain>
    </source>
</reference>
<dbReference type="InterPro" id="IPR009057">
    <property type="entry name" value="Homeodomain-like_sf"/>
</dbReference>
<dbReference type="Pfam" id="PF01380">
    <property type="entry name" value="SIS"/>
    <property type="match status" value="1"/>
</dbReference>
<gene>
    <name evidence="6" type="ORF">OUO13_10965</name>
</gene>
<dbReference type="GO" id="GO:0097367">
    <property type="term" value="F:carbohydrate derivative binding"/>
    <property type="evidence" value="ECO:0007669"/>
    <property type="project" value="InterPro"/>
</dbReference>
<keyword evidence="3" id="KW-0804">Transcription</keyword>
<proteinExistence type="predicted"/>
<evidence type="ECO:0000256" key="1">
    <source>
        <dbReference type="ARBA" id="ARBA00023015"/>
    </source>
</evidence>
<dbReference type="RefSeq" id="WP_283173923.1">
    <property type="nucleotide sequence ID" value="NZ_JAPNOA010000028.1"/>
</dbReference>
<evidence type="ECO:0000313" key="6">
    <source>
        <dbReference type="EMBL" id="MCY0965711.1"/>
    </source>
</evidence>
<dbReference type="GO" id="GO:0003700">
    <property type="term" value="F:DNA-binding transcription factor activity"/>
    <property type="evidence" value="ECO:0007669"/>
    <property type="project" value="InterPro"/>
</dbReference>
<dbReference type="SUPFAM" id="SSF53697">
    <property type="entry name" value="SIS domain"/>
    <property type="match status" value="1"/>
</dbReference>
<dbReference type="InterPro" id="IPR000281">
    <property type="entry name" value="HTH_RpiR"/>
</dbReference>
<feature type="domain" description="SIS" evidence="5">
    <location>
        <begin position="124"/>
        <end position="263"/>
    </location>
</feature>
<dbReference type="PROSITE" id="PS00356">
    <property type="entry name" value="HTH_LACI_1"/>
    <property type="match status" value="1"/>
</dbReference>
<name>A0A9X3EEG5_9GAMM</name>
<keyword evidence="7" id="KW-1185">Reference proteome</keyword>
<sequence length="299" mass="32621">MPNSPILSEIAAAIPSLRKSEVKVAEYVLSSPQQVMHMRIVDLAQEAQVSEPTIVRFCRAIGCNSFQEFKVRIAQEMAIANNIGQFAIADDDHIEDICSKIADTTIQRLHQVKSQLRPTQVGEAATALSRATRVEFYGFGASGAVATDAQHKFFRLQVATAAYSDPHMQAMSAVTLGPDDVVVAISQSGRTKDLLHSIALAQQHGAQVVSLAPANTPVSLAADLPIHINIEEDTEQFTPMTSRIAHLMIIDMLAVAVTQRRGPEFARHLNAIKRSIKQLRLEQGSEFVGYPPRNGEAPH</sequence>
<dbReference type="InterPro" id="IPR046348">
    <property type="entry name" value="SIS_dom_sf"/>
</dbReference>
<evidence type="ECO:0000313" key="7">
    <source>
        <dbReference type="Proteomes" id="UP001150830"/>
    </source>
</evidence>
<dbReference type="CDD" id="cd05013">
    <property type="entry name" value="SIS_RpiR"/>
    <property type="match status" value="1"/>
</dbReference>
<accession>A0A9X3EEG5</accession>
<dbReference type="SUPFAM" id="SSF46689">
    <property type="entry name" value="Homeodomain-like"/>
    <property type="match status" value="1"/>
</dbReference>
<dbReference type="PROSITE" id="PS51071">
    <property type="entry name" value="HTH_RPIR"/>
    <property type="match status" value="1"/>
</dbReference>
<dbReference type="GO" id="GO:1901135">
    <property type="term" value="P:carbohydrate derivative metabolic process"/>
    <property type="evidence" value="ECO:0007669"/>
    <property type="project" value="InterPro"/>
</dbReference>
<dbReference type="InterPro" id="IPR036388">
    <property type="entry name" value="WH-like_DNA-bd_sf"/>
</dbReference>
<dbReference type="Proteomes" id="UP001150830">
    <property type="component" value="Unassembled WGS sequence"/>
</dbReference>
<comment type="caution">
    <text evidence="6">The sequence shown here is derived from an EMBL/GenBank/DDBJ whole genome shotgun (WGS) entry which is preliminary data.</text>
</comment>
<evidence type="ECO:0000256" key="2">
    <source>
        <dbReference type="ARBA" id="ARBA00023125"/>
    </source>
</evidence>
<dbReference type="PANTHER" id="PTHR30514:SF1">
    <property type="entry name" value="HTH-TYPE TRANSCRIPTIONAL REGULATOR HEXR-RELATED"/>
    <property type="match status" value="1"/>
</dbReference>
<dbReference type="InterPro" id="IPR035472">
    <property type="entry name" value="RpiR-like_SIS"/>
</dbReference>
<dbReference type="Gene3D" id="1.10.10.10">
    <property type="entry name" value="Winged helix-like DNA-binding domain superfamily/Winged helix DNA-binding domain"/>
    <property type="match status" value="1"/>
</dbReference>
<evidence type="ECO:0000259" key="4">
    <source>
        <dbReference type="PROSITE" id="PS51071"/>
    </source>
</evidence>
<dbReference type="PROSITE" id="PS51464">
    <property type="entry name" value="SIS"/>
    <property type="match status" value="1"/>
</dbReference>
<feature type="domain" description="HTH rpiR-type" evidence="4">
    <location>
        <begin position="4"/>
        <end position="80"/>
    </location>
</feature>
<keyword evidence="1" id="KW-0805">Transcription regulation</keyword>
<keyword evidence="2" id="KW-0238">DNA-binding</keyword>
<dbReference type="InterPro" id="IPR047640">
    <property type="entry name" value="RpiR-like"/>
</dbReference>
<protein>
    <submittedName>
        <fullName evidence="6">SIS domain-containing protein</fullName>
    </submittedName>
</protein>
<dbReference type="PANTHER" id="PTHR30514">
    <property type="entry name" value="GLUCOKINASE"/>
    <property type="match status" value="1"/>
</dbReference>
<dbReference type="EMBL" id="JAPNOA010000028">
    <property type="protein sequence ID" value="MCY0965711.1"/>
    <property type="molecule type" value="Genomic_DNA"/>
</dbReference>
<dbReference type="InterPro" id="IPR001347">
    <property type="entry name" value="SIS_dom"/>
</dbReference>
<evidence type="ECO:0000256" key="3">
    <source>
        <dbReference type="ARBA" id="ARBA00023163"/>
    </source>
</evidence>
<dbReference type="Pfam" id="PF01418">
    <property type="entry name" value="HTH_6"/>
    <property type="match status" value="1"/>
</dbReference>